<evidence type="ECO:0000313" key="3">
    <source>
        <dbReference type="Proteomes" id="UP001230220"/>
    </source>
</evidence>
<keyword evidence="3" id="KW-1185">Reference proteome</keyword>
<dbReference type="RefSeq" id="WP_307405807.1">
    <property type="nucleotide sequence ID" value="NZ_JAUSUR010000001.1"/>
</dbReference>
<keyword evidence="1" id="KW-0812">Transmembrane</keyword>
<keyword evidence="1" id="KW-1133">Transmembrane helix</keyword>
<organism evidence="2 3">
    <name type="scientific">Breznakia pachnodae</name>
    <dbReference type="NCBI Taxonomy" id="265178"/>
    <lineage>
        <taxon>Bacteria</taxon>
        <taxon>Bacillati</taxon>
        <taxon>Bacillota</taxon>
        <taxon>Erysipelotrichia</taxon>
        <taxon>Erysipelotrichales</taxon>
        <taxon>Erysipelotrichaceae</taxon>
        <taxon>Breznakia</taxon>
    </lineage>
</organism>
<gene>
    <name evidence="2" type="ORF">J2S15_000875</name>
</gene>
<dbReference type="Proteomes" id="UP001230220">
    <property type="component" value="Unassembled WGS sequence"/>
</dbReference>
<dbReference type="EMBL" id="JAUSUR010000001">
    <property type="protein sequence ID" value="MDQ0360144.1"/>
    <property type="molecule type" value="Genomic_DNA"/>
</dbReference>
<accession>A0ABU0DZT3</accession>
<evidence type="ECO:0000256" key="1">
    <source>
        <dbReference type="SAM" id="Phobius"/>
    </source>
</evidence>
<evidence type="ECO:0000313" key="2">
    <source>
        <dbReference type="EMBL" id="MDQ0360144.1"/>
    </source>
</evidence>
<feature type="transmembrane region" description="Helical" evidence="1">
    <location>
        <begin position="94"/>
        <end position="116"/>
    </location>
</feature>
<sequence>MDAFYKNLGFKKMDELDQSIELKSVQWTWRVTIILMVVVQFAVLGLMWNDSIPSDFALFPMFVISLQNSFMFGFRSFFRLKVLDKGMPDYRSSMIAVIGNVVFCIAIISTMIFVVIRYL</sequence>
<proteinExistence type="predicted"/>
<keyword evidence="1" id="KW-0472">Membrane</keyword>
<protein>
    <submittedName>
        <fullName evidence="2">Uncharacterized protein</fullName>
    </submittedName>
</protein>
<feature type="transmembrane region" description="Helical" evidence="1">
    <location>
        <begin position="27"/>
        <end position="49"/>
    </location>
</feature>
<reference evidence="2 3" key="1">
    <citation type="submission" date="2023-07" db="EMBL/GenBank/DDBJ databases">
        <title>Genomic Encyclopedia of Type Strains, Phase IV (KMG-IV): sequencing the most valuable type-strain genomes for metagenomic binning, comparative biology and taxonomic classification.</title>
        <authorList>
            <person name="Goeker M."/>
        </authorList>
    </citation>
    <scope>NUCLEOTIDE SEQUENCE [LARGE SCALE GENOMIC DNA]</scope>
    <source>
        <strain evidence="2 3">DSM 16784</strain>
    </source>
</reference>
<name>A0ABU0DZT3_9FIRM</name>
<comment type="caution">
    <text evidence="2">The sequence shown here is derived from an EMBL/GenBank/DDBJ whole genome shotgun (WGS) entry which is preliminary data.</text>
</comment>
<feature type="transmembrane region" description="Helical" evidence="1">
    <location>
        <begin position="56"/>
        <end position="74"/>
    </location>
</feature>